<evidence type="ECO:0000313" key="2">
    <source>
        <dbReference type="Proteomes" id="UP000235826"/>
    </source>
</evidence>
<dbReference type="RefSeq" id="WP_102753878.1">
    <property type="nucleotide sequence ID" value="NZ_CP025791.1"/>
</dbReference>
<dbReference type="Proteomes" id="UP000235826">
    <property type="component" value="Chromosome"/>
</dbReference>
<dbReference type="Gene3D" id="3.30.559.10">
    <property type="entry name" value="Chloramphenicol acetyltransferase-like domain"/>
    <property type="match status" value="1"/>
</dbReference>
<dbReference type="InterPro" id="IPR001707">
    <property type="entry name" value="Cmp_AcTrfase"/>
</dbReference>
<organism evidence="1 2">
    <name type="scientific">Flavivirga eckloniae</name>
    <dbReference type="NCBI Taxonomy" id="1803846"/>
    <lineage>
        <taxon>Bacteria</taxon>
        <taxon>Pseudomonadati</taxon>
        <taxon>Bacteroidota</taxon>
        <taxon>Flavobacteriia</taxon>
        <taxon>Flavobacteriales</taxon>
        <taxon>Flavobacteriaceae</taxon>
        <taxon>Flavivirga</taxon>
    </lineage>
</organism>
<gene>
    <name evidence="1" type="ORF">C1H87_00200</name>
</gene>
<evidence type="ECO:0000313" key="1">
    <source>
        <dbReference type="EMBL" id="AUP77218.1"/>
    </source>
</evidence>
<dbReference type="KEGG" id="fek:C1H87_00200"/>
<keyword evidence="1" id="KW-0808">Transferase</keyword>
<dbReference type="OrthoDB" id="9801766at2"/>
<dbReference type="SMART" id="SM01059">
    <property type="entry name" value="CAT"/>
    <property type="match status" value="1"/>
</dbReference>
<dbReference type="InterPro" id="IPR023213">
    <property type="entry name" value="CAT-like_dom_sf"/>
</dbReference>
<sequence length="205" mass="23718">MKIIDLNTWNRKQHYEHFCGLKDPYFGVTIPFNVTKAYKFSKENNISFFAKYLHDCMEAINTIDNFRYRIENESIVDHDVIHASATIMRSNKTFGFSFIEYSNDLNVFIKNIAMEKERIENTMDLYPPQNGLDCIHCSAMPWLHFTGHKEPVSGILESVPKIAFGKLSEVNNELIMNVAVNVNHALVDGYHVGLFSEKFQNNLDQ</sequence>
<dbReference type="PANTHER" id="PTHR38474">
    <property type="entry name" value="SLR0299 PROTEIN"/>
    <property type="match status" value="1"/>
</dbReference>
<reference evidence="1 2" key="1">
    <citation type="submission" date="2018-01" db="EMBL/GenBank/DDBJ databases">
        <title>Complete genome sequence of Flavivirga eckloniae ECD14 isolated from seaweed Ecklonia cava.</title>
        <authorList>
            <person name="Lee J.H."/>
            <person name="Baik K.S."/>
            <person name="Seong C.N."/>
        </authorList>
    </citation>
    <scope>NUCLEOTIDE SEQUENCE [LARGE SCALE GENOMIC DNA]</scope>
    <source>
        <strain evidence="1 2">ECD14</strain>
    </source>
</reference>
<name>A0A2K9PK39_9FLAO</name>
<proteinExistence type="predicted"/>
<keyword evidence="2" id="KW-1185">Reference proteome</keyword>
<accession>A0A2K9PK39</accession>
<dbReference type="GO" id="GO:0008811">
    <property type="term" value="F:chloramphenicol O-acetyltransferase activity"/>
    <property type="evidence" value="ECO:0007669"/>
    <property type="project" value="InterPro"/>
</dbReference>
<protein>
    <submittedName>
        <fullName evidence="1">Chloramphenicol acetyltransferase</fullName>
    </submittedName>
</protein>
<dbReference type="SUPFAM" id="SSF52777">
    <property type="entry name" value="CoA-dependent acyltransferases"/>
    <property type="match status" value="1"/>
</dbReference>
<dbReference type="PANTHER" id="PTHR38474:SF1">
    <property type="entry name" value="SLR0299 PROTEIN"/>
    <property type="match status" value="1"/>
</dbReference>
<dbReference type="EMBL" id="CP025791">
    <property type="protein sequence ID" value="AUP77218.1"/>
    <property type="molecule type" value="Genomic_DNA"/>
</dbReference>
<dbReference type="AlphaFoldDB" id="A0A2K9PK39"/>
<dbReference type="Pfam" id="PF00302">
    <property type="entry name" value="CAT"/>
    <property type="match status" value="1"/>
</dbReference>